<reference evidence="12" key="1">
    <citation type="submission" date="2022-05" db="EMBL/GenBank/DDBJ databases">
        <authorList>
            <person name="Sun X."/>
        </authorList>
    </citation>
    <scope>NUCLEOTIDE SEQUENCE</scope>
    <source>
        <strain evidence="12">Ai-910</strain>
    </source>
</reference>
<proteinExistence type="inferred from homology"/>
<dbReference type="PANTHER" id="PTHR43834:SF6">
    <property type="entry name" value="GTPASE DER"/>
    <property type="match status" value="1"/>
</dbReference>
<dbReference type="InterPro" id="IPR032859">
    <property type="entry name" value="KH_dom-like"/>
</dbReference>
<comment type="similarity">
    <text evidence="1 8 9 10">Belongs to the TRAFAC class TrmE-Era-EngA-EngB-Septin-like GTPase superfamily. EngA (Der) GTPase family.</text>
</comment>
<feature type="domain" description="EngA-type G" evidence="11">
    <location>
        <begin position="3"/>
        <end position="167"/>
    </location>
</feature>
<dbReference type="EMBL" id="CP098400">
    <property type="protein sequence ID" value="URW80251.1"/>
    <property type="molecule type" value="Genomic_DNA"/>
</dbReference>
<evidence type="ECO:0000256" key="8">
    <source>
        <dbReference type="HAMAP-Rule" id="MF_00195"/>
    </source>
</evidence>
<dbReference type="FunFam" id="3.40.50.300:FF:000057">
    <property type="entry name" value="GTPase Der"/>
    <property type="match status" value="1"/>
</dbReference>
<evidence type="ECO:0000256" key="10">
    <source>
        <dbReference type="RuleBase" id="RU004481"/>
    </source>
</evidence>
<keyword evidence="12" id="KW-0378">Hydrolase</keyword>
<dbReference type="GO" id="GO:0043022">
    <property type="term" value="F:ribosome binding"/>
    <property type="evidence" value="ECO:0007669"/>
    <property type="project" value="TreeGrafter"/>
</dbReference>
<evidence type="ECO:0000256" key="7">
    <source>
        <dbReference type="ARBA" id="ARBA00032345"/>
    </source>
</evidence>
<dbReference type="Gene3D" id="3.40.50.300">
    <property type="entry name" value="P-loop containing nucleotide triphosphate hydrolases"/>
    <property type="match status" value="2"/>
</dbReference>
<keyword evidence="4 10" id="KW-0677">Repeat</keyword>
<feature type="binding site" evidence="8">
    <location>
        <begin position="183"/>
        <end position="190"/>
    </location>
    <ligand>
        <name>GTP</name>
        <dbReference type="ChEBI" id="CHEBI:37565"/>
        <label>2</label>
    </ligand>
</feature>
<dbReference type="PIRSF" id="PIRSF006485">
    <property type="entry name" value="GTP-binding_EngA"/>
    <property type="match status" value="1"/>
</dbReference>
<dbReference type="FunFam" id="3.40.50.300:FF:000040">
    <property type="entry name" value="GTPase Der"/>
    <property type="match status" value="1"/>
</dbReference>
<evidence type="ECO:0000256" key="2">
    <source>
        <dbReference type="ARBA" id="ARBA00020953"/>
    </source>
</evidence>
<feature type="binding site" evidence="8">
    <location>
        <begin position="295"/>
        <end position="298"/>
    </location>
    <ligand>
        <name>GTP</name>
        <dbReference type="ChEBI" id="CHEBI:37565"/>
        <label>2</label>
    </ligand>
</feature>
<comment type="function">
    <text evidence="8 10">GTPase that plays an essential role in the late steps of ribosome biogenesis.</text>
</comment>
<evidence type="ECO:0000256" key="6">
    <source>
        <dbReference type="ARBA" id="ARBA00023134"/>
    </source>
</evidence>
<dbReference type="RefSeq" id="WP_250724392.1">
    <property type="nucleotide sequence ID" value="NZ_CP098400.1"/>
</dbReference>
<dbReference type="PROSITE" id="PS51712">
    <property type="entry name" value="G_ENGA"/>
    <property type="match status" value="2"/>
</dbReference>
<evidence type="ECO:0000256" key="4">
    <source>
        <dbReference type="ARBA" id="ARBA00022737"/>
    </source>
</evidence>
<keyword evidence="13" id="KW-1185">Reference proteome</keyword>
<feature type="binding site" evidence="8">
    <location>
        <begin position="9"/>
        <end position="16"/>
    </location>
    <ligand>
        <name>GTP</name>
        <dbReference type="ChEBI" id="CHEBI:37565"/>
        <label>1</label>
    </ligand>
</feature>
<accession>A0A9J6ZRP2</accession>
<dbReference type="InterPro" id="IPR016484">
    <property type="entry name" value="GTPase_Der"/>
</dbReference>
<dbReference type="NCBIfam" id="TIGR03594">
    <property type="entry name" value="GTPase_EngA"/>
    <property type="match status" value="1"/>
</dbReference>
<evidence type="ECO:0000259" key="11">
    <source>
        <dbReference type="PROSITE" id="PS51712"/>
    </source>
</evidence>
<dbReference type="Pfam" id="PF14714">
    <property type="entry name" value="KH_dom-like"/>
    <property type="match status" value="1"/>
</dbReference>
<feature type="binding site" evidence="8">
    <location>
        <begin position="119"/>
        <end position="122"/>
    </location>
    <ligand>
        <name>GTP</name>
        <dbReference type="ChEBI" id="CHEBI:37565"/>
        <label>1</label>
    </ligand>
</feature>
<dbReference type="HAMAP" id="MF_00195">
    <property type="entry name" value="GTPase_Der"/>
    <property type="match status" value="1"/>
</dbReference>
<dbReference type="InterPro" id="IPR005225">
    <property type="entry name" value="Small_GTP-bd"/>
</dbReference>
<name>A0A9J6ZRP2_9BACT</name>
<dbReference type="AlphaFoldDB" id="A0A9J6ZRP2"/>
<dbReference type="GO" id="GO:0042254">
    <property type="term" value="P:ribosome biogenesis"/>
    <property type="evidence" value="ECO:0007669"/>
    <property type="project" value="UniProtKB-KW"/>
</dbReference>
<dbReference type="Proteomes" id="UP001056426">
    <property type="component" value="Chromosome"/>
</dbReference>
<dbReference type="InterPro" id="IPR027417">
    <property type="entry name" value="P-loop_NTPase"/>
</dbReference>
<dbReference type="FunFam" id="3.30.300.20:FF:000004">
    <property type="entry name" value="GTPase Der"/>
    <property type="match status" value="1"/>
</dbReference>
<dbReference type="PRINTS" id="PR00326">
    <property type="entry name" value="GTP1OBG"/>
</dbReference>
<evidence type="ECO:0000313" key="12">
    <source>
        <dbReference type="EMBL" id="URW80251.1"/>
    </source>
</evidence>
<keyword evidence="5 8" id="KW-0547">Nucleotide-binding</keyword>
<sequence>MANIVAIVGRPNVGKSTLFNRLTGQRHAIVDEVSGVTRDRLYGKSVWNGVEFSVVDTGGYAINSDDIFEESIRDQVTIAIEEADILLFLVDVTTGLTDYDEMLAEVIRRSNKPAFVVVNKVDTGERLPEAAYFYSLGFKELFTISSINGFGTGELMDAVVAALPEKEAGAIEEEQLPRFTIVGRPNAGKSSLLNALTGEERNIVTDIPGTTRDSIHTLYNKFGHRFLLVDTAGIRKKARVKEDLEFYSVMRAIRSIENSDVCILMVDATRGFEGQDQKIFGLVERNRKGIVVVVNKWDLIEKDSNSTKKFEAAIREQTAPYTDYPIIFTSVTNKQRIFKVVEEAMRVYENKTRKIPTSKLNEYFLPLIDATPPPATKGKYIKIKYISQLPTQPPSFAFFCNLPQYVKDPYKRFLENKLREKWDLSGVPVNIFMRKK</sequence>
<dbReference type="InterPro" id="IPR031166">
    <property type="entry name" value="G_ENGA"/>
</dbReference>
<dbReference type="Gene3D" id="3.30.300.20">
    <property type="match status" value="1"/>
</dbReference>
<dbReference type="CDD" id="cd01894">
    <property type="entry name" value="EngA1"/>
    <property type="match status" value="1"/>
</dbReference>
<keyword evidence="3 8" id="KW-0690">Ribosome biogenesis</keyword>
<evidence type="ECO:0000256" key="5">
    <source>
        <dbReference type="ARBA" id="ARBA00022741"/>
    </source>
</evidence>
<reference evidence="12" key="2">
    <citation type="submission" date="2022-06" db="EMBL/GenBank/DDBJ databases">
        <title>Xiashengella guii gen. nov. sp. nov., a bacterium isolated form anaerobic digestion tank.</title>
        <authorList>
            <person name="Huang H."/>
        </authorList>
    </citation>
    <scope>NUCLEOTIDE SEQUENCE</scope>
    <source>
        <strain evidence="12">Ai-910</strain>
    </source>
</reference>
<protein>
    <recommendedName>
        <fullName evidence="2 8">GTPase Der</fullName>
    </recommendedName>
    <alternativeName>
        <fullName evidence="7 8">GTP-binding protein EngA</fullName>
    </alternativeName>
</protein>
<dbReference type="InterPro" id="IPR015946">
    <property type="entry name" value="KH_dom-like_a/b"/>
</dbReference>
<dbReference type="PANTHER" id="PTHR43834">
    <property type="entry name" value="GTPASE DER"/>
    <property type="match status" value="1"/>
</dbReference>
<dbReference type="KEGG" id="alkq:M9189_02605"/>
<organism evidence="12 13">
    <name type="scientific">Xiashengella succiniciproducens</name>
    <dbReference type="NCBI Taxonomy" id="2949635"/>
    <lineage>
        <taxon>Bacteria</taxon>
        <taxon>Pseudomonadati</taxon>
        <taxon>Bacteroidota</taxon>
        <taxon>Bacteroidia</taxon>
        <taxon>Marinilabiliales</taxon>
        <taxon>Marinilabiliaceae</taxon>
        <taxon>Xiashengella</taxon>
    </lineage>
</organism>
<feature type="binding site" evidence="8">
    <location>
        <begin position="230"/>
        <end position="234"/>
    </location>
    <ligand>
        <name>GTP</name>
        <dbReference type="ChEBI" id="CHEBI:37565"/>
        <label>2</label>
    </ligand>
</feature>
<feature type="binding site" evidence="8">
    <location>
        <begin position="56"/>
        <end position="60"/>
    </location>
    <ligand>
        <name>GTP</name>
        <dbReference type="ChEBI" id="CHEBI:37565"/>
        <label>1</label>
    </ligand>
</feature>
<evidence type="ECO:0000256" key="1">
    <source>
        <dbReference type="ARBA" id="ARBA00008279"/>
    </source>
</evidence>
<dbReference type="CDD" id="cd01895">
    <property type="entry name" value="EngA2"/>
    <property type="match status" value="1"/>
</dbReference>
<dbReference type="GO" id="GO:0005525">
    <property type="term" value="F:GTP binding"/>
    <property type="evidence" value="ECO:0007669"/>
    <property type="project" value="UniProtKB-UniRule"/>
</dbReference>
<dbReference type="NCBIfam" id="TIGR00231">
    <property type="entry name" value="small_GTP"/>
    <property type="match status" value="2"/>
</dbReference>
<evidence type="ECO:0000313" key="13">
    <source>
        <dbReference type="Proteomes" id="UP001056426"/>
    </source>
</evidence>
<evidence type="ECO:0000256" key="9">
    <source>
        <dbReference type="PROSITE-ProRule" id="PRU01049"/>
    </source>
</evidence>
<feature type="domain" description="EngA-type G" evidence="11">
    <location>
        <begin position="177"/>
        <end position="352"/>
    </location>
</feature>
<gene>
    <name evidence="8 12" type="primary">der</name>
    <name evidence="12" type="ORF">M9189_02605</name>
</gene>
<dbReference type="Pfam" id="PF01926">
    <property type="entry name" value="MMR_HSR1"/>
    <property type="match status" value="2"/>
</dbReference>
<evidence type="ECO:0000256" key="3">
    <source>
        <dbReference type="ARBA" id="ARBA00022517"/>
    </source>
</evidence>
<dbReference type="SUPFAM" id="SSF52540">
    <property type="entry name" value="P-loop containing nucleoside triphosphate hydrolases"/>
    <property type="match status" value="2"/>
</dbReference>
<keyword evidence="6 8" id="KW-0342">GTP-binding</keyword>
<dbReference type="GO" id="GO:0016787">
    <property type="term" value="F:hydrolase activity"/>
    <property type="evidence" value="ECO:0007669"/>
    <property type="project" value="UniProtKB-KW"/>
</dbReference>
<dbReference type="InterPro" id="IPR006073">
    <property type="entry name" value="GTP-bd"/>
</dbReference>
<comment type="subunit">
    <text evidence="8">Associates with the 50S ribosomal subunit.</text>
</comment>